<name>A0A0C9XE89_9AGAM</name>
<evidence type="ECO:0000256" key="1">
    <source>
        <dbReference type="SAM" id="Phobius"/>
    </source>
</evidence>
<dbReference type="Proteomes" id="UP000054018">
    <property type="component" value="Unassembled WGS sequence"/>
</dbReference>
<evidence type="ECO:0000313" key="2">
    <source>
        <dbReference type="EMBL" id="KIK10610.1"/>
    </source>
</evidence>
<keyword evidence="1" id="KW-1133">Transmembrane helix</keyword>
<proteinExistence type="predicted"/>
<reference evidence="3" key="2">
    <citation type="submission" date="2015-01" db="EMBL/GenBank/DDBJ databases">
        <title>Evolutionary Origins and Diversification of the Mycorrhizal Mutualists.</title>
        <authorList>
            <consortium name="DOE Joint Genome Institute"/>
            <consortium name="Mycorrhizal Genomics Consortium"/>
            <person name="Kohler A."/>
            <person name="Kuo A."/>
            <person name="Nagy L.G."/>
            <person name="Floudas D."/>
            <person name="Copeland A."/>
            <person name="Barry K.W."/>
            <person name="Cichocki N."/>
            <person name="Veneault-Fourrey C."/>
            <person name="LaButti K."/>
            <person name="Lindquist E.A."/>
            <person name="Lipzen A."/>
            <person name="Lundell T."/>
            <person name="Morin E."/>
            <person name="Murat C."/>
            <person name="Riley R."/>
            <person name="Ohm R."/>
            <person name="Sun H."/>
            <person name="Tunlid A."/>
            <person name="Henrissat B."/>
            <person name="Grigoriev I.V."/>
            <person name="Hibbett D.S."/>
            <person name="Martin F."/>
        </authorList>
    </citation>
    <scope>NUCLEOTIDE SEQUENCE [LARGE SCALE GENOMIC DNA]</scope>
    <source>
        <strain evidence="3">441</strain>
    </source>
</reference>
<gene>
    <name evidence="2" type="ORF">PISMIDRAFT_20237</name>
</gene>
<sequence>MPLLLLASFSRPFSHSVVIVAIVAAVLGALLLIVVTVATLSRRCIIALSDLYQLTHPSDDTGKLRALSSVPYSPNTAVQLALLYRWFPSCLVKPRLGSEDFQSQYLFMGSEDAFGA</sequence>
<reference evidence="2 3" key="1">
    <citation type="submission" date="2014-04" db="EMBL/GenBank/DDBJ databases">
        <authorList>
            <consortium name="DOE Joint Genome Institute"/>
            <person name="Kuo A."/>
            <person name="Kohler A."/>
            <person name="Costa M.D."/>
            <person name="Nagy L.G."/>
            <person name="Floudas D."/>
            <person name="Copeland A."/>
            <person name="Barry K.W."/>
            <person name="Cichocki N."/>
            <person name="Veneault-Fourrey C."/>
            <person name="LaButti K."/>
            <person name="Lindquist E.A."/>
            <person name="Lipzen A."/>
            <person name="Lundell T."/>
            <person name="Morin E."/>
            <person name="Murat C."/>
            <person name="Sun H."/>
            <person name="Tunlid A."/>
            <person name="Henrissat B."/>
            <person name="Grigoriev I.V."/>
            <person name="Hibbett D.S."/>
            <person name="Martin F."/>
            <person name="Nordberg H.P."/>
            <person name="Cantor M.N."/>
            <person name="Hua S.X."/>
        </authorList>
    </citation>
    <scope>NUCLEOTIDE SEQUENCE [LARGE SCALE GENOMIC DNA]</scope>
    <source>
        <strain evidence="2 3">441</strain>
    </source>
</reference>
<keyword evidence="1" id="KW-0812">Transmembrane</keyword>
<protein>
    <submittedName>
        <fullName evidence="2">Uncharacterized protein</fullName>
    </submittedName>
</protein>
<evidence type="ECO:0000313" key="3">
    <source>
        <dbReference type="Proteomes" id="UP000054018"/>
    </source>
</evidence>
<keyword evidence="3" id="KW-1185">Reference proteome</keyword>
<dbReference type="HOGENOM" id="CLU_2097792_0_0_1"/>
<feature type="transmembrane region" description="Helical" evidence="1">
    <location>
        <begin position="12"/>
        <end position="40"/>
    </location>
</feature>
<accession>A0A0C9XE89</accession>
<dbReference type="EMBL" id="KN834532">
    <property type="protein sequence ID" value="KIK10610.1"/>
    <property type="molecule type" value="Genomic_DNA"/>
</dbReference>
<organism evidence="2 3">
    <name type="scientific">Pisolithus microcarpus 441</name>
    <dbReference type="NCBI Taxonomy" id="765257"/>
    <lineage>
        <taxon>Eukaryota</taxon>
        <taxon>Fungi</taxon>
        <taxon>Dikarya</taxon>
        <taxon>Basidiomycota</taxon>
        <taxon>Agaricomycotina</taxon>
        <taxon>Agaricomycetes</taxon>
        <taxon>Agaricomycetidae</taxon>
        <taxon>Boletales</taxon>
        <taxon>Sclerodermatineae</taxon>
        <taxon>Pisolithaceae</taxon>
        <taxon>Pisolithus</taxon>
    </lineage>
</organism>
<dbReference type="AlphaFoldDB" id="A0A0C9XE89"/>
<keyword evidence="1" id="KW-0472">Membrane</keyword>